<keyword evidence="4 9" id="KW-0285">Flavoprotein</keyword>
<feature type="binding site" evidence="9">
    <location>
        <position position="454"/>
    </location>
    <ligand>
        <name>NADP(+)</name>
        <dbReference type="ChEBI" id="CHEBI:58349"/>
    </ligand>
</feature>
<dbReference type="SUPFAM" id="SSF52343">
    <property type="entry name" value="Ferredoxin reductase-like, C-terminal NADP-linked domain"/>
    <property type="match status" value="1"/>
</dbReference>
<dbReference type="EC" id="1.18.1.-" evidence="9"/>
<dbReference type="PANTHER" id="PTHR19384:SF10">
    <property type="entry name" value="NADPH-DEPENDENT DIFLAVIN OXIDOREDUCTASE 1"/>
    <property type="match status" value="1"/>
</dbReference>
<dbReference type="InterPro" id="IPR008254">
    <property type="entry name" value="Flavodoxin/NO_synth"/>
</dbReference>
<feature type="binding site" evidence="9">
    <location>
        <begin position="413"/>
        <end position="416"/>
    </location>
    <ligand>
        <name>FAD</name>
        <dbReference type="ChEBI" id="CHEBI:57692"/>
    </ligand>
</feature>
<feature type="binding site" evidence="9">
    <location>
        <position position="134"/>
    </location>
    <ligand>
        <name>FMN</name>
        <dbReference type="ChEBI" id="CHEBI:58210"/>
    </ligand>
</feature>
<evidence type="ECO:0000256" key="3">
    <source>
        <dbReference type="ARBA" id="ARBA00022490"/>
    </source>
</evidence>
<evidence type="ECO:0000256" key="1">
    <source>
        <dbReference type="ARBA" id="ARBA00001917"/>
    </source>
</evidence>
<keyword evidence="7 9" id="KW-0521">NADP</keyword>
<comment type="similarity">
    <text evidence="9">Belongs to the NADPH-dependent diflavin oxidoreductase NDOR1 family.</text>
</comment>
<dbReference type="InterPro" id="IPR017938">
    <property type="entry name" value="Riboflavin_synthase-like_b-brl"/>
</dbReference>
<dbReference type="GO" id="GO:0016651">
    <property type="term" value="F:oxidoreductase activity, acting on NAD(P)H"/>
    <property type="evidence" value="ECO:0007669"/>
    <property type="project" value="UniProtKB-UniRule"/>
</dbReference>
<dbReference type="InterPro" id="IPR017927">
    <property type="entry name" value="FAD-bd_FR_type"/>
</dbReference>
<keyword evidence="8 9" id="KW-0560">Oxidoreductase</keyword>
<keyword evidence="5 9" id="KW-0288">FMN</keyword>
<dbReference type="SUPFAM" id="SSF52218">
    <property type="entry name" value="Flavoproteins"/>
    <property type="match status" value="1"/>
</dbReference>
<evidence type="ECO:0000256" key="8">
    <source>
        <dbReference type="ARBA" id="ARBA00023002"/>
    </source>
</evidence>
<comment type="cofactor">
    <cofactor evidence="1 9">
        <name>FMN</name>
        <dbReference type="ChEBI" id="CHEBI:58210"/>
    </cofactor>
</comment>
<dbReference type="FunFam" id="3.40.50.360:FF:000015">
    <property type="entry name" value="NADPH-dependent diflavin oxidoreductase 1"/>
    <property type="match status" value="1"/>
</dbReference>
<feature type="binding site" evidence="9">
    <location>
        <position position="590"/>
    </location>
    <ligand>
        <name>FAD</name>
        <dbReference type="ChEBI" id="CHEBI:57692"/>
    </ligand>
</feature>
<dbReference type="AlphaFoldDB" id="A0A8H3B393"/>
<feature type="binding site" evidence="9">
    <location>
        <begin position="515"/>
        <end position="519"/>
    </location>
    <ligand>
        <name>NADP(+)</name>
        <dbReference type="ChEBI" id="CHEBI:58349"/>
    </ligand>
</feature>
<comment type="cofactor">
    <cofactor evidence="2 9">
        <name>FAD</name>
        <dbReference type="ChEBI" id="CHEBI:57692"/>
    </cofactor>
</comment>
<comment type="caution">
    <text evidence="9">Lacks conserved residue(s) required for the propagation of feature annotation.</text>
</comment>
<dbReference type="InterPro" id="IPR001433">
    <property type="entry name" value="OxRdtase_FAD/NAD-bd"/>
</dbReference>
<feature type="binding site" evidence="9">
    <location>
        <position position="349"/>
    </location>
    <ligand>
        <name>FAD</name>
        <dbReference type="ChEBI" id="CHEBI:57692"/>
    </ligand>
</feature>
<feature type="binding site" evidence="9">
    <location>
        <begin position="61"/>
        <end position="64"/>
    </location>
    <ligand>
        <name>FMN</name>
        <dbReference type="ChEBI" id="CHEBI:58210"/>
    </ligand>
</feature>
<comment type="subunit">
    <text evidence="9">Interacts with DRE2; as part of the cytosolic iron-sulfur (Fe-S) protein assembly (CIA) machinery.</text>
</comment>
<comment type="catalytic activity">
    <reaction evidence="9">
        <text>2 oxidized [2Fe-2S]-[protein] + NADPH = 2 reduced [2Fe-2S]-[protein] + NADP(+) + H(+)</text>
        <dbReference type="Rhea" id="RHEA:67716"/>
        <dbReference type="Rhea" id="RHEA-COMP:17327"/>
        <dbReference type="Rhea" id="RHEA-COMP:17328"/>
        <dbReference type="ChEBI" id="CHEBI:15378"/>
        <dbReference type="ChEBI" id="CHEBI:33737"/>
        <dbReference type="ChEBI" id="CHEBI:33738"/>
        <dbReference type="ChEBI" id="CHEBI:57783"/>
        <dbReference type="ChEBI" id="CHEBI:58349"/>
    </reaction>
</comment>
<dbReference type="Gene3D" id="3.40.50.360">
    <property type="match status" value="1"/>
</dbReference>
<dbReference type="GO" id="GO:0050661">
    <property type="term" value="F:NADP binding"/>
    <property type="evidence" value="ECO:0007669"/>
    <property type="project" value="UniProtKB-UniRule"/>
</dbReference>
<feature type="domain" description="FAD-binding FR-type" evidence="11">
    <location>
        <begin position="201"/>
        <end position="440"/>
    </location>
</feature>
<evidence type="ECO:0000256" key="2">
    <source>
        <dbReference type="ARBA" id="ARBA00001974"/>
    </source>
</evidence>
<keyword evidence="6 9" id="KW-0274">FAD</keyword>
<dbReference type="GO" id="GO:0005739">
    <property type="term" value="C:mitochondrion"/>
    <property type="evidence" value="ECO:0007669"/>
    <property type="project" value="UniProtKB-SubCell"/>
</dbReference>
<organism evidence="12 13">
    <name type="scientific">Rhizoctonia solani</name>
    <dbReference type="NCBI Taxonomy" id="456999"/>
    <lineage>
        <taxon>Eukaryota</taxon>
        <taxon>Fungi</taxon>
        <taxon>Dikarya</taxon>
        <taxon>Basidiomycota</taxon>
        <taxon>Agaricomycotina</taxon>
        <taxon>Agaricomycetes</taxon>
        <taxon>Cantharellales</taxon>
        <taxon>Ceratobasidiaceae</taxon>
        <taxon>Rhizoctonia</taxon>
    </lineage>
</organism>
<dbReference type="SUPFAM" id="SSF63380">
    <property type="entry name" value="Riboflavin synthase domain-like"/>
    <property type="match status" value="1"/>
</dbReference>
<dbReference type="GO" id="GO:0050660">
    <property type="term" value="F:flavin adenine dinucleotide binding"/>
    <property type="evidence" value="ECO:0007669"/>
    <property type="project" value="UniProtKB-UniRule"/>
</dbReference>
<evidence type="ECO:0000259" key="10">
    <source>
        <dbReference type="PROSITE" id="PS50902"/>
    </source>
</evidence>
<dbReference type="GO" id="GO:0016226">
    <property type="term" value="P:iron-sulfur cluster assembly"/>
    <property type="evidence" value="ECO:0007669"/>
    <property type="project" value="UniProtKB-UniRule"/>
</dbReference>
<dbReference type="Pfam" id="PF00667">
    <property type="entry name" value="FAD_binding_1"/>
    <property type="match status" value="1"/>
</dbReference>
<comment type="function">
    <text evidence="9">NADPH-dependent reductase which is a central component of the cytosolic iron-sulfur (Fe-S) protein assembly (CIA) machinery. Transfers electrons from NADPH via its FAD and FMN prosthetic groups to the [2Fe-2S] cluster of DRE2, another key component of the CIA machinery. In turn, this reduced cluster provides electrons for assembly of cytosolic iron-sulfur cluster proteins. Positively controls H(2)O(2)-induced cell death.</text>
</comment>
<evidence type="ECO:0000256" key="5">
    <source>
        <dbReference type="ARBA" id="ARBA00022643"/>
    </source>
</evidence>
<feature type="binding site" evidence="9">
    <location>
        <begin position="99"/>
        <end position="108"/>
    </location>
    <ligand>
        <name>FMN</name>
        <dbReference type="ChEBI" id="CHEBI:58210"/>
    </ligand>
</feature>
<evidence type="ECO:0000256" key="4">
    <source>
        <dbReference type="ARBA" id="ARBA00022630"/>
    </source>
</evidence>
<evidence type="ECO:0000256" key="7">
    <source>
        <dbReference type="ARBA" id="ARBA00022857"/>
    </source>
</evidence>
<dbReference type="PRINTS" id="PR00369">
    <property type="entry name" value="FLAVODOXIN"/>
</dbReference>
<evidence type="ECO:0000313" key="12">
    <source>
        <dbReference type="EMBL" id="CAE6446967.1"/>
    </source>
</evidence>
<dbReference type="PRINTS" id="PR00371">
    <property type="entry name" value="FPNCR"/>
</dbReference>
<comment type="caution">
    <text evidence="12">The sequence shown here is derived from an EMBL/GenBank/DDBJ whole genome shotgun (WGS) entry which is preliminary data.</text>
</comment>
<dbReference type="InterPro" id="IPR039261">
    <property type="entry name" value="FNR_nucleotide-bd"/>
</dbReference>
<dbReference type="InterPro" id="IPR003097">
    <property type="entry name" value="CysJ-like_FAD-binding"/>
</dbReference>
<dbReference type="Gene3D" id="1.20.990.10">
    <property type="entry name" value="NADPH-cytochrome p450 Reductase, Chain A, domain 3"/>
    <property type="match status" value="1"/>
</dbReference>
<dbReference type="Gene3D" id="3.40.50.80">
    <property type="entry name" value="Nucleotide-binding domain of ferredoxin-NADP reductase (FNR) module"/>
    <property type="match status" value="1"/>
</dbReference>
<dbReference type="HAMAP" id="MF_03178">
    <property type="entry name" value="NDOR1"/>
    <property type="match status" value="1"/>
</dbReference>
<keyword evidence="9" id="KW-0496">Mitochondrion</keyword>
<proteinExistence type="inferred from homology"/>
<dbReference type="GO" id="GO:0005829">
    <property type="term" value="C:cytosol"/>
    <property type="evidence" value="ECO:0007669"/>
    <property type="project" value="TreeGrafter"/>
</dbReference>
<feature type="binding site" evidence="9">
    <location>
        <begin position="14"/>
        <end position="19"/>
    </location>
    <ligand>
        <name>FMN</name>
        <dbReference type="ChEBI" id="CHEBI:58210"/>
    </ligand>
</feature>
<reference evidence="12" key="1">
    <citation type="submission" date="2021-01" db="EMBL/GenBank/DDBJ databases">
        <authorList>
            <person name="Kaushik A."/>
        </authorList>
    </citation>
    <scope>NUCLEOTIDE SEQUENCE</scope>
    <source>
        <strain evidence="12">Type strain: AG8-Rh-89/</strain>
    </source>
</reference>
<evidence type="ECO:0000256" key="9">
    <source>
        <dbReference type="HAMAP-Rule" id="MF_03178"/>
    </source>
</evidence>
<dbReference type="Pfam" id="PF00258">
    <property type="entry name" value="Flavodoxin_1"/>
    <property type="match status" value="1"/>
</dbReference>
<protein>
    <recommendedName>
        <fullName evidence="9">NADPH-dependent diflavin oxidoreductase 1</fullName>
        <ecNumber evidence="9">1.18.1.-</ecNumber>
    </recommendedName>
    <alternativeName>
        <fullName evidence="9">NADPH-dependent FMN and FAD-containing oxidoreductase</fullName>
    </alternativeName>
</protein>
<comment type="similarity">
    <text evidence="9">In the C-terminal section; belongs to the flavoprotein pyridine nucleotide cytochrome reductase family.</text>
</comment>
<dbReference type="Gene3D" id="2.40.30.10">
    <property type="entry name" value="Translation factors"/>
    <property type="match status" value="1"/>
</dbReference>
<gene>
    <name evidence="9" type="primary">TAH18</name>
    <name evidence="12" type="ORF">RDB_LOCUS36740</name>
</gene>
<comment type="similarity">
    <text evidence="9">In the N-terminal section; belongs to the flavodoxin family.</text>
</comment>
<dbReference type="GO" id="GO:0160246">
    <property type="term" value="F:NADPH-iron-sulfur [2Fe-2S] protein oxidoreductase activity"/>
    <property type="evidence" value="ECO:0007669"/>
    <property type="project" value="InterPro"/>
</dbReference>
<evidence type="ECO:0000313" key="13">
    <source>
        <dbReference type="Proteomes" id="UP000663850"/>
    </source>
</evidence>
<comment type="subcellular location">
    <subcellularLocation>
        <location evidence="9">Cytoplasm</location>
    </subcellularLocation>
    <subcellularLocation>
        <location evidence="9">Mitochondrion</location>
    </subcellularLocation>
    <text evidence="9">Relocalizes to mitochondria after H(2)O(2) exposure.</text>
</comment>
<sequence>MLKDDRSILVLYGTETGNAKDASEKIGRVARRYHFSARVMAMDAFSVPTLIDESLVIFVCSTTGNGTEPANMTILWNALLRAELPSNLFEDMDFAVLGLGDSSYQRFNWAAKRLQRRLLSLGGYEICERGEADDQHPQGSDSVIDTWIAGLFDKINDRYPLPTGLSVLPDAGLYAPTINIIPWVNEKTSRPSSIIQQAPSQLIHTMTLTQNTRITEPKWYQDVRHLILKTNEDIRYEPGDVAVLQPENSPEDVESLLKRLGWEDEADLPIRVTRSSDDRSLPLGYPGPDTPTTLRSLITKHADINSVPRKSFIELLAHFTKDQMETDKLREFCTTEGLDELFDYTTRVRRTILEVLLEFRSAVVPKEYIADLFPELRPRQFSIASSLSVHPSEIHLCVAIVNYRTKLRVPRKGVCTSWLACLEPGAVLRVGLKRGTMHLPRDPQKPIILVGPGTGVAPMRAMIEERVTQGTTDNTLYFGCRSATSDYHFRKEWEAYQEQGALIHRVAVSRGQDKKLYVQDLMALDSKEIKQRIVDSKGILYISGSSNQMPTGVRKAVIACLRAECGWSEDESTGYIDQMEMEGRWCEECW</sequence>
<dbReference type="PROSITE" id="PS50902">
    <property type="entry name" value="FLAVODOXIN_LIKE"/>
    <property type="match status" value="1"/>
</dbReference>
<dbReference type="PROSITE" id="PS51384">
    <property type="entry name" value="FAD_FR"/>
    <property type="match status" value="1"/>
</dbReference>
<accession>A0A8H3B393</accession>
<dbReference type="InterPro" id="IPR029039">
    <property type="entry name" value="Flavoprotein-like_sf"/>
</dbReference>
<dbReference type="Pfam" id="PF00175">
    <property type="entry name" value="NAD_binding_1"/>
    <property type="match status" value="1"/>
</dbReference>
<feature type="binding site" evidence="9">
    <location>
        <begin position="509"/>
        <end position="510"/>
    </location>
    <ligand>
        <name>NADP(+)</name>
        <dbReference type="ChEBI" id="CHEBI:58349"/>
    </ligand>
</feature>
<keyword evidence="3 9" id="KW-0963">Cytoplasm</keyword>
<dbReference type="GO" id="GO:0010181">
    <property type="term" value="F:FMN binding"/>
    <property type="evidence" value="ECO:0007669"/>
    <property type="project" value="UniProtKB-UniRule"/>
</dbReference>
<dbReference type="Proteomes" id="UP000663850">
    <property type="component" value="Unassembled WGS sequence"/>
</dbReference>
<dbReference type="EMBL" id="CAJMWZ010002008">
    <property type="protein sequence ID" value="CAE6446967.1"/>
    <property type="molecule type" value="Genomic_DNA"/>
</dbReference>
<dbReference type="InterPro" id="IPR001709">
    <property type="entry name" value="Flavoprot_Pyr_Nucl_cyt_Rdtase"/>
</dbReference>
<feature type="domain" description="Flavodoxin-like" evidence="10">
    <location>
        <begin position="8"/>
        <end position="152"/>
    </location>
</feature>
<dbReference type="InterPro" id="IPR023173">
    <property type="entry name" value="NADPH_Cyt_P450_Rdtase_alpha"/>
</dbReference>
<dbReference type="InterPro" id="IPR001094">
    <property type="entry name" value="Flavdoxin-like"/>
</dbReference>
<dbReference type="PANTHER" id="PTHR19384">
    <property type="entry name" value="NITRIC OXIDE SYNTHASE-RELATED"/>
    <property type="match status" value="1"/>
</dbReference>
<name>A0A8H3B393_9AGAM</name>
<dbReference type="GO" id="GO:0005634">
    <property type="term" value="C:nucleus"/>
    <property type="evidence" value="ECO:0007669"/>
    <property type="project" value="UniProtKB-ARBA"/>
</dbReference>
<feature type="binding site" evidence="9">
    <location>
        <begin position="379"/>
        <end position="382"/>
    </location>
    <ligand>
        <name>FAD</name>
        <dbReference type="ChEBI" id="CHEBI:57692"/>
    </ligand>
</feature>
<dbReference type="FunFam" id="3.40.50.80:FF:000032">
    <property type="entry name" value="NADPH-dependent diflavin oxidoreductase 1"/>
    <property type="match status" value="1"/>
</dbReference>
<dbReference type="InterPro" id="IPR028879">
    <property type="entry name" value="NDOR1"/>
</dbReference>
<evidence type="ECO:0000256" key="6">
    <source>
        <dbReference type="ARBA" id="ARBA00022827"/>
    </source>
</evidence>
<evidence type="ECO:0000259" key="11">
    <source>
        <dbReference type="PROSITE" id="PS51384"/>
    </source>
</evidence>